<dbReference type="GO" id="GO:0046872">
    <property type="term" value="F:metal ion binding"/>
    <property type="evidence" value="ECO:0007669"/>
    <property type="project" value="UniProtKB-KW"/>
</dbReference>
<evidence type="ECO:0000313" key="6">
    <source>
        <dbReference type="EMBL" id="KAF2087144.1"/>
    </source>
</evidence>
<dbReference type="OrthoDB" id="428768at2759"/>
<keyword evidence="4" id="KW-0456">Lyase</keyword>
<comment type="similarity">
    <text evidence="1">Belongs to the Gfa family.</text>
</comment>
<dbReference type="AlphaFoldDB" id="A0A9P4HSF3"/>
<dbReference type="Gene3D" id="3.90.1590.10">
    <property type="entry name" value="glutathione-dependent formaldehyde- activating enzyme (gfa)"/>
    <property type="match status" value="1"/>
</dbReference>
<evidence type="ECO:0000256" key="1">
    <source>
        <dbReference type="ARBA" id="ARBA00005495"/>
    </source>
</evidence>
<dbReference type="InterPro" id="IPR006913">
    <property type="entry name" value="CENP-V/GFA"/>
</dbReference>
<keyword evidence="7" id="KW-1185">Reference proteome</keyword>
<dbReference type="InterPro" id="IPR011057">
    <property type="entry name" value="Mss4-like_sf"/>
</dbReference>
<evidence type="ECO:0000259" key="5">
    <source>
        <dbReference type="PROSITE" id="PS51891"/>
    </source>
</evidence>
<dbReference type="Proteomes" id="UP000799776">
    <property type="component" value="Unassembled WGS sequence"/>
</dbReference>
<dbReference type="PROSITE" id="PS51891">
    <property type="entry name" value="CENP_V_GFA"/>
    <property type="match status" value="1"/>
</dbReference>
<dbReference type="Pfam" id="PF04828">
    <property type="entry name" value="GFA"/>
    <property type="match status" value="1"/>
</dbReference>
<name>A0A9P4HSF3_9PEZI</name>
<dbReference type="EMBL" id="ML978721">
    <property type="protein sequence ID" value="KAF2087144.1"/>
    <property type="molecule type" value="Genomic_DNA"/>
</dbReference>
<proteinExistence type="inferred from homology"/>
<gene>
    <name evidence="6" type="ORF">K490DRAFT_42748</name>
</gene>
<comment type="caution">
    <text evidence="6">The sequence shown here is derived from an EMBL/GenBank/DDBJ whole genome shotgun (WGS) entry which is preliminary data.</text>
</comment>
<evidence type="ECO:0000256" key="3">
    <source>
        <dbReference type="ARBA" id="ARBA00022833"/>
    </source>
</evidence>
<feature type="domain" description="CENP-V/GFA" evidence="5">
    <location>
        <begin position="3"/>
        <end position="122"/>
    </location>
</feature>
<keyword evidence="3" id="KW-0862">Zinc</keyword>
<dbReference type="PANTHER" id="PTHR33337:SF40">
    <property type="entry name" value="CENP-V_GFA DOMAIN-CONTAINING PROTEIN-RELATED"/>
    <property type="match status" value="1"/>
</dbReference>
<dbReference type="GO" id="GO:0016846">
    <property type="term" value="F:carbon-sulfur lyase activity"/>
    <property type="evidence" value="ECO:0007669"/>
    <property type="project" value="InterPro"/>
</dbReference>
<evidence type="ECO:0000256" key="2">
    <source>
        <dbReference type="ARBA" id="ARBA00022723"/>
    </source>
</evidence>
<sequence length="138" mass="14944">MTTTGGCQCGNIKYSYSGDPAAVAICHCIPCRRSSNSLYSTNLIVPEDKFESSGAEPKTWSRVGDSGKKVINSFCPECGTLCFVRAEAMPGSVLVKAGTVEELDKLNGLKPAVELYKRNKFEWMPEFEGVKGFEGSMA</sequence>
<keyword evidence="2" id="KW-0479">Metal-binding</keyword>
<accession>A0A9P4HSF3</accession>
<protein>
    <recommendedName>
        <fullName evidence="5">CENP-V/GFA domain-containing protein</fullName>
    </recommendedName>
</protein>
<dbReference type="SUPFAM" id="SSF51316">
    <property type="entry name" value="Mss4-like"/>
    <property type="match status" value="1"/>
</dbReference>
<organism evidence="6 7">
    <name type="scientific">Saccharata proteae CBS 121410</name>
    <dbReference type="NCBI Taxonomy" id="1314787"/>
    <lineage>
        <taxon>Eukaryota</taxon>
        <taxon>Fungi</taxon>
        <taxon>Dikarya</taxon>
        <taxon>Ascomycota</taxon>
        <taxon>Pezizomycotina</taxon>
        <taxon>Dothideomycetes</taxon>
        <taxon>Dothideomycetes incertae sedis</taxon>
        <taxon>Botryosphaeriales</taxon>
        <taxon>Saccharataceae</taxon>
        <taxon>Saccharata</taxon>
    </lineage>
</organism>
<dbReference type="PANTHER" id="PTHR33337">
    <property type="entry name" value="GFA DOMAIN-CONTAINING PROTEIN"/>
    <property type="match status" value="1"/>
</dbReference>
<reference evidence="6" key="1">
    <citation type="journal article" date="2020" name="Stud. Mycol.">
        <title>101 Dothideomycetes genomes: a test case for predicting lifestyles and emergence of pathogens.</title>
        <authorList>
            <person name="Haridas S."/>
            <person name="Albert R."/>
            <person name="Binder M."/>
            <person name="Bloem J."/>
            <person name="Labutti K."/>
            <person name="Salamov A."/>
            <person name="Andreopoulos B."/>
            <person name="Baker S."/>
            <person name="Barry K."/>
            <person name="Bills G."/>
            <person name="Bluhm B."/>
            <person name="Cannon C."/>
            <person name="Castanera R."/>
            <person name="Culley D."/>
            <person name="Daum C."/>
            <person name="Ezra D."/>
            <person name="Gonzalez J."/>
            <person name="Henrissat B."/>
            <person name="Kuo A."/>
            <person name="Liang C."/>
            <person name="Lipzen A."/>
            <person name="Lutzoni F."/>
            <person name="Magnuson J."/>
            <person name="Mondo S."/>
            <person name="Nolan M."/>
            <person name="Ohm R."/>
            <person name="Pangilinan J."/>
            <person name="Park H.-J."/>
            <person name="Ramirez L."/>
            <person name="Alfaro M."/>
            <person name="Sun H."/>
            <person name="Tritt A."/>
            <person name="Yoshinaga Y."/>
            <person name="Zwiers L.-H."/>
            <person name="Turgeon B."/>
            <person name="Goodwin S."/>
            <person name="Spatafora J."/>
            <person name="Crous P."/>
            <person name="Grigoriev I."/>
        </authorList>
    </citation>
    <scope>NUCLEOTIDE SEQUENCE</scope>
    <source>
        <strain evidence="6">CBS 121410</strain>
    </source>
</reference>
<evidence type="ECO:0000256" key="4">
    <source>
        <dbReference type="ARBA" id="ARBA00023239"/>
    </source>
</evidence>
<evidence type="ECO:0000313" key="7">
    <source>
        <dbReference type="Proteomes" id="UP000799776"/>
    </source>
</evidence>